<dbReference type="EMBL" id="HBKN01042561">
    <property type="protein sequence ID" value="CAE2331178.1"/>
    <property type="molecule type" value="Transcribed_RNA"/>
</dbReference>
<proteinExistence type="predicted"/>
<feature type="compositionally biased region" description="Basic and acidic residues" evidence="1">
    <location>
        <begin position="532"/>
        <end position="542"/>
    </location>
</feature>
<evidence type="ECO:0000313" key="3">
    <source>
        <dbReference type="EMBL" id="CAE2331177.1"/>
    </source>
</evidence>
<evidence type="ECO:0000256" key="1">
    <source>
        <dbReference type="SAM" id="MobiDB-lite"/>
    </source>
</evidence>
<feature type="compositionally biased region" description="Basic and acidic residues" evidence="1">
    <location>
        <begin position="221"/>
        <end position="231"/>
    </location>
</feature>
<feature type="compositionally biased region" description="Polar residues" evidence="1">
    <location>
        <begin position="242"/>
        <end position="257"/>
    </location>
</feature>
<feature type="compositionally biased region" description="Basic and acidic residues" evidence="1">
    <location>
        <begin position="428"/>
        <end position="460"/>
    </location>
</feature>
<evidence type="ECO:0000313" key="5">
    <source>
        <dbReference type="EMBL" id="CAE2331179.1"/>
    </source>
</evidence>
<feature type="region of interest" description="Disordered" evidence="1">
    <location>
        <begin position="378"/>
        <end position="460"/>
    </location>
</feature>
<feature type="compositionally biased region" description="Polar residues" evidence="1">
    <location>
        <begin position="265"/>
        <end position="288"/>
    </location>
</feature>
<feature type="region of interest" description="Disordered" evidence="1">
    <location>
        <begin position="129"/>
        <end position="148"/>
    </location>
</feature>
<feature type="compositionally biased region" description="Basic and acidic residues" evidence="1">
    <location>
        <begin position="29"/>
        <end position="42"/>
    </location>
</feature>
<feature type="compositionally biased region" description="Polar residues" evidence="1">
    <location>
        <begin position="324"/>
        <end position="336"/>
    </location>
</feature>
<evidence type="ECO:0000313" key="4">
    <source>
        <dbReference type="EMBL" id="CAE2331178.1"/>
    </source>
</evidence>
<gene>
    <name evidence="2" type="ORF">GTHE00462_LOCUS33304</name>
    <name evidence="3" type="ORF">GTHE00462_LOCUS33307</name>
    <name evidence="4" type="ORF">GTHE00462_LOCUS33308</name>
    <name evidence="5" type="ORF">GTHE00462_LOCUS33309</name>
</gene>
<dbReference type="EMBL" id="HBKN01042562">
    <property type="protein sequence ID" value="CAE2331179.1"/>
    <property type="molecule type" value="Transcribed_RNA"/>
</dbReference>
<evidence type="ECO:0000313" key="2">
    <source>
        <dbReference type="EMBL" id="CAE2331170.1"/>
    </source>
</evidence>
<feature type="region of interest" description="Disordered" evidence="1">
    <location>
        <begin position="1"/>
        <end position="62"/>
    </location>
</feature>
<reference evidence="4" key="1">
    <citation type="submission" date="2021-01" db="EMBL/GenBank/DDBJ databases">
        <authorList>
            <person name="Corre E."/>
            <person name="Pelletier E."/>
            <person name="Niang G."/>
            <person name="Scheremetjew M."/>
            <person name="Finn R."/>
            <person name="Kale V."/>
            <person name="Holt S."/>
            <person name="Cochrane G."/>
            <person name="Meng A."/>
            <person name="Brown T."/>
            <person name="Cohen L."/>
        </authorList>
    </citation>
    <scope>NUCLEOTIDE SEQUENCE</scope>
    <source>
        <strain evidence="4">CCMP 2712</strain>
    </source>
</reference>
<sequence>MAVPKEAINDGSCPMESVDPNETDVSADEAIKTPDASERKDEQDDTNESTSKKRKKRTSSEEVDLGNAFIQVRALKWRQEWMRSQIELLALQRDLLLNALNKARAEKCQCTLHLPSKRGHHAVSAGFPNGMNSADHGNEKTSSNEESEIRNNDVGFAESSWGCVRAVDWKQTLGGRRRKLVQAAMPVSVLQREAHEQEARKRHRSGVAMSFTKGANGFRTDNSKLQERDSNGRFAGHGKDLSLNTNGTRKLVTSTGQKVVIKLSGKSTSPKSPAPSNGKNGKNFASSRSDGDPHTPCSTKKNKSIAALTGQRSAASSPRLGPSSMPNTPRDSSSTRDWGIDDYVYGGPRVQTKIEIVKAKEIEIPNWRVISQRKEVVYQRSRSMSVGSKYAKPRMQLSPSNGASNDGGQNESSEEITDDEIYYRRHRPYEEQEIKFRYPKQQERQQKHRDSLQKEGGNLDRVEEAYRNLWYRPSSSSNFDEDNATRNRRKSSGIQSSSGDERSPRTDTSGHSMTKVGRKCQGKRGSPGHKIPSRDGDWKDSPSGEGVGIA</sequence>
<dbReference type="EMBL" id="HBKN01042557">
    <property type="protein sequence ID" value="CAE2331170.1"/>
    <property type="molecule type" value="Transcribed_RNA"/>
</dbReference>
<feature type="compositionally biased region" description="Polar residues" evidence="1">
    <location>
        <begin position="397"/>
        <end position="411"/>
    </location>
</feature>
<organism evidence="4">
    <name type="scientific">Guillardia theta</name>
    <name type="common">Cryptophyte</name>
    <name type="synonym">Cryptomonas phi</name>
    <dbReference type="NCBI Taxonomy" id="55529"/>
    <lineage>
        <taxon>Eukaryota</taxon>
        <taxon>Cryptophyceae</taxon>
        <taxon>Pyrenomonadales</taxon>
        <taxon>Geminigeraceae</taxon>
        <taxon>Guillardia</taxon>
    </lineage>
</organism>
<name>A0A6U6CR15_GUITH</name>
<feature type="compositionally biased region" description="Basic and acidic residues" evidence="1">
    <location>
        <begin position="136"/>
        <end position="148"/>
    </location>
</feature>
<accession>A0A6U6CR15</accession>
<feature type="region of interest" description="Disordered" evidence="1">
    <location>
        <begin position="192"/>
        <end position="339"/>
    </location>
</feature>
<protein>
    <submittedName>
        <fullName evidence="4">Uncharacterized protein</fullName>
    </submittedName>
</protein>
<dbReference type="AlphaFoldDB" id="A0A6U6CR15"/>
<feature type="region of interest" description="Disordered" evidence="1">
    <location>
        <begin position="473"/>
        <end position="550"/>
    </location>
</feature>
<dbReference type="EMBL" id="HBKN01042560">
    <property type="protein sequence ID" value="CAE2331177.1"/>
    <property type="molecule type" value="Transcribed_RNA"/>
</dbReference>